<evidence type="ECO:0000313" key="3">
    <source>
        <dbReference type="Proteomes" id="UP000229897"/>
    </source>
</evidence>
<dbReference type="AlphaFoldDB" id="A0A2D2DMI6"/>
<evidence type="ECO:0000256" key="1">
    <source>
        <dbReference type="SAM" id="MobiDB-lite"/>
    </source>
</evidence>
<sequence>MLLKNDLLYYPAQARTIRILWIDSAASVAYTFELGAKGAHPVLAPLAALGADLREQRARVLASDPHASNGDSAALPARHRQVRDRAWAVVQALVADEPAIYQARHRGRLVMAQSALHGVSHPSVYRYLRRFWERGQHPDALLPDYKNSGAPGKSRGSSANVKRGRPRKSGSHPGLNADDGIRRTFHAAVARYSATHAQFSRRGAYRQMIQDFFDARDAELLPTFGQFNYWIGKDAPAASAAA</sequence>
<keyword evidence="3" id="KW-1185">Reference proteome</keyword>
<organism evidence="2 3">
    <name type="scientific">Massilia violaceinigra</name>
    <dbReference type="NCBI Taxonomy" id="2045208"/>
    <lineage>
        <taxon>Bacteria</taxon>
        <taxon>Pseudomonadati</taxon>
        <taxon>Pseudomonadota</taxon>
        <taxon>Betaproteobacteria</taxon>
        <taxon>Burkholderiales</taxon>
        <taxon>Oxalobacteraceae</taxon>
        <taxon>Telluria group</taxon>
        <taxon>Massilia</taxon>
    </lineage>
</organism>
<dbReference type="EMBL" id="CP024608">
    <property type="protein sequence ID" value="ATQ76188.1"/>
    <property type="molecule type" value="Genomic_DNA"/>
</dbReference>
<feature type="region of interest" description="Disordered" evidence="1">
    <location>
        <begin position="142"/>
        <end position="179"/>
    </location>
</feature>
<gene>
    <name evidence="2" type="ORF">CR152_17845</name>
</gene>
<dbReference type="RefSeq" id="WP_099876637.1">
    <property type="nucleotide sequence ID" value="NZ_CP024608.1"/>
</dbReference>
<evidence type="ECO:0000313" key="2">
    <source>
        <dbReference type="EMBL" id="ATQ76188.1"/>
    </source>
</evidence>
<reference evidence="2" key="1">
    <citation type="submission" date="2017-10" db="EMBL/GenBank/DDBJ databases">
        <title>Massilia psychrophilum sp. nov., a novel purple-pigmented bacterium isolated from Tianshan glacier, Xinjiang Municipality, China.</title>
        <authorList>
            <person name="Wang H."/>
        </authorList>
    </citation>
    <scope>NUCLEOTIDE SEQUENCE [LARGE SCALE GENOMIC DNA]</scope>
    <source>
        <strain evidence="2">B2</strain>
    </source>
</reference>
<protein>
    <submittedName>
        <fullName evidence="2">Uncharacterized protein</fullName>
    </submittedName>
</protein>
<dbReference type="KEGG" id="mass:CR152_17845"/>
<accession>A0A2D2DMI6</accession>
<dbReference type="OrthoDB" id="5439087at2"/>
<dbReference type="Proteomes" id="UP000229897">
    <property type="component" value="Chromosome"/>
</dbReference>
<name>A0A2D2DMI6_9BURK</name>
<proteinExistence type="predicted"/>